<dbReference type="STRING" id="131310.A0A0N4ZWI5"/>
<feature type="transmembrane region" description="Helical" evidence="1">
    <location>
        <begin position="247"/>
        <end position="268"/>
    </location>
</feature>
<keyword evidence="1" id="KW-0812">Transmembrane</keyword>
<name>A0A0N4ZWI5_PARTI</name>
<feature type="transmembrane region" description="Helical" evidence="1">
    <location>
        <begin position="46"/>
        <end position="66"/>
    </location>
</feature>
<organism evidence="2 3">
    <name type="scientific">Parastrongyloides trichosuri</name>
    <name type="common">Possum-specific nematode worm</name>
    <dbReference type="NCBI Taxonomy" id="131310"/>
    <lineage>
        <taxon>Eukaryota</taxon>
        <taxon>Metazoa</taxon>
        <taxon>Ecdysozoa</taxon>
        <taxon>Nematoda</taxon>
        <taxon>Chromadorea</taxon>
        <taxon>Rhabditida</taxon>
        <taxon>Tylenchina</taxon>
        <taxon>Panagrolaimomorpha</taxon>
        <taxon>Strongyloidoidea</taxon>
        <taxon>Strongyloididae</taxon>
        <taxon>Parastrongyloides</taxon>
    </lineage>
</organism>
<evidence type="ECO:0000256" key="1">
    <source>
        <dbReference type="SAM" id="Phobius"/>
    </source>
</evidence>
<keyword evidence="1" id="KW-0472">Membrane</keyword>
<reference evidence="3" key="1">
    <citation type="submission" date="2017-02" db="UniProtKB">
        <authorList>
            <consortium name="WormBaseParasite"/>
        </authorList>
    </citation>
    <scope>IDENTIFICATION</scope>
</reference>
<keyword evidence="1" id="KW-1133">Transmembrane helix</keyword>
<sequence length="339" mass="38816">MSVGGLCSFAVSVIISFLPLTRLIYSMVSDKLLYIPFADKIFGKGGSPRVAVLVAAIFQFPFLFINSNYLETIFNITILCGSLKNIISSIAYYYISFNEVNNITGTEITQSHELSYRKFSEGSDSENDYNTDDNTSSDEELDYVFRGQYKRKTVRYGTINKSHNCLFEECKDSSEKNPLGHIYESAIQTEVRLINCQTDGKIFNCISKRHSSIKEANIWLIIYLISSTIFTGIISNINFEQFKNQSIFLLVVIFTTLTFTLFGILYVITSISFSDLNDSLNETSNNSRKNVKRKEILQRLFNILILQLSVGYFAFNLWIVISSWMLIGIIYYFILLKFK</sequence>
<feature type="transmembrane region" description="Helical" evidence="1">
    <location>
        <begin position="6"/>
        <end position="25"/>
    </location>
</feature>
<feature type="transmembrane region" description="Helical" evidence="1">
    <location>
        <begin position="216"/>
        <end position="235"/>
    </location>
</feature>
<dbReference type="WBParaSite" id="PTRK_0001301600.1">
    <property type="protein sequence ID" value="PTRK_0001301600.1"/>
    <property type="gene ID" value="PTRK_0001301600"/>
</dbReference>
<accession>A0A0N4ZWI5</accession>
<keyword evidence="2" id="KW-1185">Reference proteome</keyword>
<dbReference type="AlphaFoldDB" id="A0A0N4ZWI5"/>
<feature type="transmembrane region" description="Helical" evidence="1">
    <location>
        <begin position="321"/>
        <end position="338"/>
    </location>
</feature>
<protein>
    <submittedName>
        <fullName evidence="3">Aa_trans domain-containing protein</fullName>
    </submittedName>
</protein>
<evidence type="ECO:0000313" key="2">
    <source>
        <dbReference type="Proteomes" id="UP000038045"/>
    </source>
</evidence>
<dbReference type="Proteomes" id="UP000038045">
    <property type="component" value="Unplaced"/>
</dbReference>
<feature type="transmembrane region" description="Helical" evidence="1">
    <location>
        <begin position="72"/>
        <end position="95"/>
    </location>
</feature>
<evidence type="ECO:0000313" key="3">
    <source>
        <dbReference type="WBParaSite" id="PTRK_0001301600.1"/>
    </source>
</evidence>
<proteinExistence type="predicted"/>